<dbReference type="PROSITE" id="PS00137">
    <property type="entry name" value="SUBTILASE_HIS"/>
    <property type="match status" value="1"/>
</dbReference>
<keyword evidence="2" id="KW-0964">Secreted</keyword>
<evidence type="ECO:0000256" key="8">
    <source>
        <dbReference type="PROSITE-ProRule" id="PRU01240"/>
    </source>
</evidence>
<feature type="active site" description="Charge relay system" evidence="7 8">
    <location>
        <position position="210"/>
    </location>
</feature>
<feature type="active site" description="Charge relay system" evidence="7 8">
    <location>
        <position position="522"/>
    </location>
</feature>
<evidence type="ECO:0000256" key="9">
    <source>
        <dbReference type="RuleBase" id="RU003355"/>
    </source>
</evidence>
<evidence type="ECO:0000313" key="14">
    <source>
        <dbReference type="EMBL" id="KAF7315658.1"/>
    </source>
</evidence>
<dbReference type="RefSeq" id="XP_037225681.1">
    <property type="nucleotide sequence ID" value="XM_037357771.1"/>
</dbReference>
<feature type="chain" id="PRO_5034152857" evidence="10">
    <location>
        <begin position="17"/>
        <end position="862"/>
    </location>
</feature>
<dbReference type="GO" id="GO:0006508">
    <property type="term" value="P:proteolysis"/>
    <property type="evidence" value="ECO:0007669"/>
    <property type="project" value="UniProtKB-KW"/>
</dbReference>
<dbReference type="GO" id="GO:0005615">
    <property type="term" value="C:extracellular space"/>
    <property type="evidence" value="ECO:0007669"/>
    <property type="project" value="TreeGrafter"/>
</dbReference>
<evidence type="ECO:0000256" key="5">
    <source>
        <dbReference type="ARBA" id="ARBA00022801"/>
    </source>
</evidence>
<dbReference type="AlphaFoldDB" id="A0A8H6TBU5"/>
<evidence type="ECO:0000256" key="1">
    <source>
        <dbReference type="ARBA" id="ARBA00011073"/>
    </source>
</evidence>
<dbReference type="PROSITE" id="PS00136">
    <property type="entry name" value="SUBTILASE_ASP"/>
    <property type="match status" value="1"/>
</dbReference>
<comment type="caution">
    <text evidence="14">The sequence shown here is derived from an EMBL/GenBank/DDBJ whole genome shotgun (WGS) entry which is preliminary data.</text>
</comment>
<evidence type="ECO:0000256" key="7">
    <source>
        <dbReference type="PIRSR" id="PIRSR615500-1"/>
    </source>
</evidence>
<dbReference type="InterPro" id="IPR010435">
    <property type="entry name" value="C5a/SBT2-like_Fn3"/>
</dbReference>
<dbReference type="InterPro" id="IPR034187">
    <property type="entry name" value="Peptidases_S8_5"/>
</dbReference>
<proteinExistence type="inferred from homology"/>
<evidence type="ECO:0000256" key="2">
    <source>
        <dbReference type="ARBA" id="ARBA00022512"/>
    </source>
</evidence>
<accession>A0A8H6TBU5</accession>
<dbReference type="InterPro" id="IPR022398">
    <property type="entry name" value="Peptidase_S8_His-AS"/>
</dbReference>
<feature type="domain" description="Peptidase S8/S53" evidence="11">
    <location>
        <begin position="150"/>
        <end position="565"/>
    </location>
</feature>
<organism evidence="14 15">
    <name type="scientific">Mycena indigotica</name>
    <dbReference type="NCBI Taxonomy" id="2126181"/>
    <lineage>
        <taxon>Eukaryota</taxon>
        <taxon>Fungi</taxon>
        <taxon>Dikarya</taxon>
        <taxon>Basidiomycota</taxon>
        <taxon>Agaricomycotina</taxon>
        <taxon>Agaricomycetes</taxon>
        <taxon>Agaricomycetidae</taxon>
        <taxon>Agaricales</taxon>
        <taxon>Marasmiineae</taxon>
        <taxon>Mycenaceae</taxon>
        <taxon>Mycena</taxon>
    </lineage>
</organism>
<dbReference type="Pfam" id="PF06280">
    <property type="entry name" value="fn3_5"/>
    <property type="match status" value="1"/>
</dbReference>
<dbReference type="PANTHER" id="PTHR43806">
    <property type="entry name" value="PEPTIDASE S8"/>
    <property type="match status" value="1"/>
</dbReference>
<gene>
    <name evidence="14" type="ORF">MIND_00081400</name>
</gene>
<dbReference type="GeneID" id="59340287"/>
<keyword evidence="4 10" id="KW-0732">Signal</keyword>
<dbReference type="InterPro" id="IPR015500">
    <property type="entry name" value="Peptidase_S8_subtilisin-rel"/>
</dbReference>
<dbReference type="PRINTS" id="PR00723">
    <property type="entry name" value="SUBTILISIN"/>
</dbReference>
<dbReference type="InterPro" id="IPR023828">
    <property type="entry name" value="Peptidase_S8_Ser-AS"/>
</dbReference>
<feature type="domain" description="PA" evidence="12">
    <location>
        <begin position="374"/>
        <end position="446"/>
    </location>
</feature>
<feature type="active site" description="Charge relay system" evidence="7 8">
    <location>
        <position position="159"/>
    </location>
</feature>
<dbReference type="PANTHER" id="PTHR43806:SF66">
    <property type="entry name" value="SERIN ENDOPEPTIDASE"/>
    <property type="match status" value="1"/>
</dbReference>
<sequence>MKTSFLGLVLIPATLAVAPIPSYQHAKQNTRYVPNAYIVELSDGAISRRSSPHATVLDTISNSGIPFQTVSTYNTPEIFVGASIRLPSPADAARLAKIPGVVAVRPVIKIEGPKPIDLSVVKEAPIAHPDTYGPHVMTGVDKVHATGNFGQGIKIGIIDTGVDYKHPLLGGGIGPGFKFVGGYDFVGDAYESGLSPPMPDDDPLDECNGHGSHVAGIIGANPGNDFGFSGVAFNASLAAYRVFGCSGTTGDDIILAALIRAYNEKRDIITLSLGEPSGWTESTASVVASRIAAEGRVVTIAAGNDGEYGPWYTSSPGAGIGVISVGSVDNVVSMFQNLTVHGAVHDPITYLLPFPLNATSEYPIYVTSTDISKTDDACDSLPDNTPDLSPFVVVIHRGTCTFSQKLANIADKGGKLALIYNSDDGAFSTIDVGTFPAALISADDGKFLVQQFLTNPNLTLSFPQTGASVSITNPVGGLVSYFSTIGPTFDMYLSPEVAAPGGNILSTWPLKLGGFAIASGTSMATPFVAGAAALVLRDLGKTAKVALEMQRILQTTSVSLASSHTDGSPVRTVAQQGSGLIQVDRAINGETIVSPSQIALNDTAHFKATHTISITNSGSAKKVYELRHISAETLDTIDESGSVDPFPPFVPGAATVSLSATKLTIGPGSTKHVVATFKPPSMANATLPLYSGYIQVSSAIENFQIPYLGVVGSLKVGAILDRSANFFGLPLPVVLDSYGDPQEGPQNYTFLDYDAPFLLLRLLFGTAQFQIDLVDKNFEVPSKGKAKTIGSLVELDYIPRDSDDPFSGYTALSFSGNFANGTRIDDGQYRALLRVLKVAGDRKKEEEYEAWLSPQFGVVTPS</sequence>
<dbReference type="CDD" id="cd07489">
    <property type="entry name" value="Peptidases_S8_5"/>
    <property type="match status" value="1"/>
</dbReference>
<dbReference type="CDD" id="cd02124">
    <property type="entry name" value="PA_PoS1_like"/>
    <property type="match status" value="1"/>
</dbReference>
<evidence type="ECO:0000256" key="10">
    <source>
        <dbReference type="SAM" id="SignalP"/>
    </source>
</evidence>
<dbReference type="OrthoDB" id="206201at2759"/>
<dbReference type="PROSITE" id="PS00138">
    <property type="entry name" value="SUBTILASE_SER"/>
    <property type="match status" value="1"/>
</dbReference>
<dbReference type="InterPro" id="IPR050131">
    <property type="entry name" value="Peptidase_S8_subtilisin-like"/>
</dbReference>
<evidence type="ECO:0000256" key="4">
    <source>
        <dbReference type="ARBA" id="ARBA00022729"/>
    </source>
</evidence>
<feature type="domain" description="C5a peptidase/Subtilisin-like protease SBT2-like Fn3-like" evidence="13">
    <location>
        <begin position="598"/>
        <end position="708"/>
    </location>
</feature>
<dbReference type="InterPro" id="IPR023827">
    <property type="entry name" value="Peptidase_S8_Asp-AS"/>
</dbReference>
<feature type="signal peptide" evidence="10">
    <location>
        <begin position="1"/>
        <end position="16"/>
    </location>
</feature>
<comment type="similarity">
    <text evidence="1 8 9">Belongs to the peptidase S8 family.</text>
</comment>
<evidence type="ECO:0000259" key="12">
    <source>
        <dbReference type="Pfam" id="PF02225"/>
    </source>
</evidence>
<dbReference type="InterPro" id="IPR000209">
    <property type="entry name" value="Peptidase_S8/S53_dom"/>
</dbReference>
<keyword evidence="2" id="KW-0134">Cell wall</keyword>
<reference evidence="14" key="1">
    <citation type="submission" date="2020-05" db="EMBL/GenBank/DDBJ databases">
        <title>Mycena genomes resolve the evolution of fungal bioluminescence.</title>
        <authorList>
            <person name="Tsai I.J."/>
        </authorList>
    </citation>
    <scope>NUCLEOTIDE SEQUENCE</scope>
    <source>
        <strain evidence="14">171206Taipei</strain>
    </source>
</reference>
<keyword evidence="5 8" id="KW-0378">Hydrolase</keyword>
<evidence type="ECO:0000259" key="11">
    <source>
        <dbReference type="Pfam" id="PF00082"/>
    </source>
</evidence>
<dbReference type="Gene3D" id="3.50.30.30">
    <property type="match status" value="1"/>
</dbReference>
<dbReference type="Proteomes" id="UP000636479">
    <property type="component" value="Unassembled WGS sequence"/>
</dbReference>
<protein>
    <submittedName>
        <fullName evidence="14">Subtilisin-like protease</fullName>
    </submittedName>
</protein>
<dbReference type="Pfam" id="PF02225">
    <property type="entry name" value="PA"/>
    <property type="match status" value="1"/>
</dbReference>
<dbReference type="SUPFAM" id="SSF52743">
    <property type="entry name" value="Subtilisin-like"/>
    <property type="match status" value="1"/>
</dbReference>
<dbReference type="Gene3D" id="3.40.50.200">
    <property type="entry name" value="Peptidase S8/S53 domain"/>
    <property type="match status" value="2"/>
</dbReference>
<keyword evidence="6 8" id="KW-0720">Serine protease</keyword>
<evidence type="ECO:0000313" key="15">
    <source>
        <dbReference type="Proteomes" id="UP000636479"/>
    </source>
</evidence>
<dbReference type="InterPro" id="IPR003137">
    <property type="entry name" value="PA_domain"/>
</dbReference>
<dbReference type="Pfam" id="PF00082">
    <property type="entry name" value="Peptidase_S8"/>
    <property type="match status" value="1"/>
</dbReference>
<evidence type="ECO:0000256" key="6">
    <source>
        <dbReference type="ARBA" id="ARBA00022825"/>
    </source>
</evidence>
<evidence type="ECO:0000259" key="13">
    <source>
        <dbReference type="Pfam" id="PF06280"/>
    </source>
</evidence>
<evidence type="ECO:0000256" key="3">
    <source>
        <dbReference type="ARBA" id="ARBA00022670"/>
    </source>
</evidence>
<dbReference type="EMBL" id="JACAZF010000001">
    <property type="protein sequence ID" value="KAF7315658.1"/>
    <property type="molecule type" value="Genomic_DNA"/>
</dbReference>
<dbReference type="PROSITE" id="PS51892">
    <property type="entry name" value="SUBTILASE"/>
    <property type="match status" value="1"/>
</dbReference>
<name>A0A8H6TBU5_9AGAR</name>
<dbReference type="InterPro" id="IPR036852">
    <property type="entry name" value="Peptidase_S8/S53_dom_sf"/>
</dbReference>
<dbReference type="GO" id="GO:0016020">
    <property type="term" value="C:membrane"/>
    <property type="evidence" value="ECO:0007669"/>
    <property type="project" value="InterPro"/>
</dbReference>
<dbReference type="GO" id="GO:0004252">
    <property type="term" value="F:serine-type endopeptidase activity"/>
    <property type="evidence" value="ECO:0007669"/>
    <property type="project" value="UniProtKB-UniRule"/>
</dbReference>
<keyword evidence="15" id="KW-1185">Reference proteome</keyword>
<keyword evidence="3 8" id="KW-0645">Protease</keyword>